<dbReference type="CDD" id="cd00336">
    <property type="entry name" value="Ribosomal_L22"/>
    <property type="match status" value="1"/>
</dbReference>
<evidence type="ECO:0000256" key="2">
    <source>
        <dbReference type="ARBA" id="ARBA00022730"/>
    </source>
</evidence>
<dbReference type="InterPro" id="IPR005727">
    <property type="entry name" value="Ribosomal_uL22_bac/chlpt-type"/>
</dbReference>
<accession>C1N940</accession>
<dbReference type="InterPro" id="IPR047867">
    <property type="entry name" value="Ribosomal_uL22_bac/org-type"/>
</dbReference>
<dbReference type="Gene3D" id="3.90.470.10">
    <property type="entry name" value="Ribosomal protein L22/L17"/>
    <property type="match status" value="1"/>
</dbReference>
<keyword evidence="4 7" id="KW-0689">Ribosomal protein</keyword>
<dbReference type="NCBIfam" id="TIGR01044">
    <property type="entry name" value="rplV_bact"/>
    <property type="match status" value="1"/>
</dbReference>
<dbReference type="Pfam" id="PF00237">
    <property type="entry name" value="Ribosomal_L22"/>
    <property type="match status" value="1"/>
</dbReference>
<evidence type="ECO:0000256" key="3">
    <source>
        <dbReference type="ARBA" id="ARBA00022884"/>
    </source>
</evidence>
<protein>
    <recommendedName>
        <fullName evidence="6">Large ribosomal subunit protein uL22c</fullName>
    </recommendedName>
</protein>
<dbReference type="Proteomes" id="UP000001876">
    <property type="component" value="Unassembled WGS sequence"/>
</dbReference>
<dbReference type="GO" id="GO:0019843">
    <property type="term" value="F:rRNA binding"/>
    <property type="evidence" value="ECO:0007669"/>
    <property type="project" value="UniProtKB-KW"/>
</dbReference>
<proteinExistence type="inferred from homology"/>
<dbReference type="PANTHER" id="PTHR13501">
    <property type="entry name" value="CHLOROPLAST 50S RIBOSOMAL PROTEIN L22-RELATED"/>
    <property type="match status" value="1"/>
</dbReference>
<dbReference type="OrthoDB" id="1840754at2759"/>
<gene>
    <name evidence="8" type="ORF">MICPUCDRAFT_30355</name>
</gene>
<dbReference type="InterPro" id="IPR018260">
    <property type="entry name" value="Ribosomal_uL22_CS"/>
</dbReference>
<comment type="similarity">
    <text evidence="1 7">Belongs to the universal ribosomal protein uL22 family.</text>
</comment>
<dbReference type="OMA" id="CNITLKM"/>
<evidence type="ECO:0000313" key="8">
    <source>
        <dbReference type="EMBL" id="EEH51455.1"/>
    </source>
</evidence>
<dbReference type="KEGG" id="mpp:MICPUCDRAFT_30355"/>
<dbReference type="PROSITE" id="PS00464">
    <property type="entry name" value="RIBOSOMAL_L22"/>
    <property type="match status" value="1"/>
</dbReference>
<evidence type="ECO:0000256" key="4">
    <source>
        <dbReference type="ARBA" id="ARBA00022980"/>
    </source>
</evidence>
<evidence type="ECO:0000313" key="9">
    <source>
        <dbReference type="Proteomes" id="UP000001876"/>
    </source>
</evidence>
<dbReference type="AlphaFoldDB" id="C1N940"/>
<dbReference type="HAMAP" id="MF_01331_B">
    <property type="entry name" value="Ribosomal_uL22_B"/>
    <property type="match status" value="1"/>
</dbReference>
<evidence type="ECO:0000256" key="6">
    <source>
        <dbReference type="ARBA" id="ARBA00035285"/>
    </source>
</evidence>
<dbReference type="GO" id="GO:0006412">
    <property type="term" value="P:translation"/>
    <property type="evidence" value="ECO:0007669"/>
    <property type="project" value="InterPro"/>
</dbReference>
<keyword evidence="5 7" id="KW-0687">Ribonucleoprotein</keyword>
<dbReference type="InterPro" id="IPR036394">
    <property type="entry name" value="Ribosomal_uL22_sf"/>
</dbReference>
<dbReference type="STRING" id="564608.C1N940"/>
<sequence length="205" mass="21954">MSALSRANVLTVGAASANAAPATKRACVASAARVPARASVAFGDASSRRALALGASRCRAPRDAQRGGFNVVAQAISEPPTEAAPEATNDASGDESEAVCYLNGVHMSPYKVRRVLDVIRGKSYEECLIMLEFMPYRACEPVLNALFSAASNAKNNLGMNKAKLYVSETYADGAGTMKRFHPRAQGRPFPIRKRTCNITLKMKER</sequence>
<keyword evidence="3" id="KW-0694">RNA-binding</keyword>
<dbReference type="GO" id="GO:0022625">
    <property type="term" value="C:cytosolic large ribosomal subunit"/>
    <property type="evidence" value="ECO:0007669"/>
    <property type="project" value="TreeGrafter"/>
</dbReference>
<reference evidence="8 9" key="1">
    <citation type="journal article" date="2009" name="Science">
        <title>Green evolution and dynamic adaptations revealed by genomes of the marine picoeukaryotes Micromonas.</title>
        <authorList>
            <person name="Worden A.Z."/>
            <person name="Lee J.H."/>
            <person name="Mock T."/>
            <person name="Rouze P."/>
            <person name="Simmons M.P."/>
            <person name="Aerts A.L."/>
            <person name="Allen A.E."/>
            <person name="Cuvelier M.L."/>
            <person name="Derelle E."/>
            <person name="Everett M.V."/>
            <person name="Foulon E."/>
            <person name="Grimwood J."/>
            <person name="Gundlach H."/>
            <person name="Henrissat B."/>
            <person name="Napoli C."/>
            <person name="McDonald S.M."/>
            <person name="Parker M.S."/>
            <person name="Rombauts S."/>
            <person name="Salamov A."/>
            <person name="Von Dassow P."/>
            <person name="Badger J.H."/>
            <person name="Coutinho P.M."/>
            <person name="Demir E."/>
            <person name="Dubchak I."/>
            <person name="Gentemann C."/>
            <person name="Eikrem W."/>
            <person name="Gready J.E."/>
            <person name="John U."/>
            <person name="Lanier W."/>
            <person name="Lindquist E.A."/>
            <person name="Lucas S."/>
            <person name="Mayer K.F."/>
            <person name="Moreau H."/>
            <person name="Not F."/>
            <person name="Otillar R."/>
            <person name="Panaud O."/>
            <person name="Pangilinan J."/>
            <person name="Paulsen I."/>
            <person name="Piegu B."/>
            <person name="Poliakov A."/>
            <person name="Robbens S."/>
            <person name="Schmutz J."/>
            <person name="Toulza E."/>
            <person name="Wyss T."/>
            <person name="Zelensky A."/>
            <person name="Zhou K."/>
            <person name="Armbrust E.V."/>
            <person name="Bhattacharya D."/>
            <person name="Goodenough U.W."/>
            <person name="Van de Peer Y."/>
            <person name="Grigoriev I.V."/>
        </authorList>
    </citation>
    <scope>NUCLEOTIDE SEQUENCE [LARGE SCALE GENOMIC DNA]</scope>
    <source>
        <strain evidence="8 9">CCMP1545</strain>
    </source>
</reference>
<dbReference type="GeneID" id="9689830"/>
<keyword evidence="2" id="KW-0699">rRNA-binding</keyword>
<dbReference type="GO" id="GO:0003735">
    <property type="term" value="F:structural constituent of ribosome"/>
    <property type="evidence" value="ECO:0007669"/>
    <property type="project" value="InterPro"/>
</dbReference>
<keyword evidence="9" id="KW-1185">Reference proteome</keyword>
<dbReference type="InterPro" id="IPR001063">
    <property type="entry name" value="Ribosomal_uL22"/>
</dbReference>
<evidence type="ECO:0000256" key="5">
    <source>
        <dbReference type="ARBA" id="ARBA00023274"/>
    </source>
</evidence>
<dbReference type="SUPFAM" id="SSF54843">
    <property type="entry name" value="Ribosomal protein L22"/>
    <property type="match status" value="1"/>
</dbReference>
<dbReference type="EMBL" id="GG663751">
    <property type="protein sequence ID" value="EEH51455.1"/>
    <property type="molecule type" value="Genomic_DNA"/>
</dbReference>
<dbReference type="eggNOG" id="KOG1711">
    <property type="taxonomic scope" value="Eukaryota"/>
</dbReference>
<evidence type="ECO:0000256" key="1">
    <source>
        <dbReference type="ARBA" id="ARBA00009451"/>
    </source>
</evidence>
<evidence type="ECO:0000256" key="7">
    <source>
        <dbReference type="RuleBase" id="RU004005"/>
    </source>
</evidence>
<dbReference type="PANTHER" id="PTHR13501:SF8">
    <property type="entry name" value="LARGE RIBOSOMAL SUBUNIT PROTEIN UL22M"/>
    <property type="match status" value="1"/>
</dbReference>
<organism evidence="9">
    <name type="scientific">Micromonas pusilla (strain CCMP1545)</name>
    <name type="common">Picoplanktonic green alga</name>
    <dbReference type="NCBI Taxonomy" id="564608"/>
    <lineage>
        <taxon>Eukaryota</taxon>
        <taxon>Viridiplantae</taxon>
        <taxon>Chlorophyta</taxon>
        <taxon>Mamiellophyceae</taxon>
        <taxon>Mamiellales</taxon>
        <taxon>Mamiellaceae</taxon>
        <taxon>Micromonas</taxon>
    </lineage>
</organism>
<dbReference type="RefSeq" id="XP_003064550.1">
    <property type="nucleotide sequence ID" value="XM_003064504.1"/>
</dbReference>
<name>C1N940_MICPC</name>